<reference evidence="3 4" key="1">
    <citation type="submission" date="2020-04" db="EMBL/GenBank/DDBJ databases">
        <title>MicrobeNet Type strains.</title>
        <authorList>
            <person name="Nicholson A.C."/>
        </authorList>
    </citation>
    <scope>NUCLEOTIDE SEQUENCE [LARGE SCALE GENOMIC DNA]</scope>
    <source>
        <strain evidence="3 4">DSM 22768</strain>
    </source>
</reference>
<dbReference type="InterPro" id="IPR050834">
    <property type="entry name" value="Glycosyltransf_2"/>
</dbReference>
<comment type="similarity">
    <text evidence="1">Belongs to the glycosyltransferase 2 family.</text>
</comment>
<dbReference type="SUPFAM" id="SSF53448">
    <property type="entry name" value="Nucleotide-diphospho-sugar transferases"/>
    <property type="match status" value="1"/>
</dbReference>
<accession>A0A7X9LHA2</accession>
<proteinExistence type="inferred from homology"/>
<dbReference type="Gene3D" id="3.90.550.10">
    <property type="entry name" value="Spore Coat Polysaccharide Biosynthesis Protein SpsA, Chain A"/>
    <property type="match status" value="1"/>
</dbReference>
<dbReference type="InterPro" id="IPR001173">
    <property type="entry name" value="Glyco_trans_2-like"/>
</dbReference>
<name>A0A7X9LHA2_STRRT</name>
<organism evidence="3 4">
    <name type="scientific">Streptococcus ratti</name>
    <dbReference type="NCBI Taxonomy" id="1341"/>
    <lineage>
        <taxon>Bacteria</taxon>
        <taxon>Bacillati</taxon>
        <taxon>Bacillota</taxon>
        <taxon>Bacilli</taxon>
        <taxon>Lactobacillales</taxon>
        <taxon>Streptococcaceae</taxon>
        <taxon>Streptococcus</taxon>
    </lineage>
</organism>
<gene>
    <name evidence="3" type="ORF">HHO37_09055</name>
</gene>
<dbReference type="PANTHER" id="PTHR43685">
    <property type="entry name" value="GLYCOSYLTRANSFERASE"/>
    <property type="match status" value="1"/>
</dbReference>
<dbReference type="PANTHER" id="PTHR43685:SF11">
    <property type="entry name" value="GLYCOSYLTRANSFERASE TAGX-RELATED"/>
    <property type="match status" value="1"/>
</dbReference>
<dbReference type="RefSeq" id="WP_193523931.1">
    <property type="nucleotide sequence ID" value="NZ_JABASA010000023.1"/>
</dbReference>
<dbReference type="Proteomes" id="UP000532121">
    <property type="component" value="Unassembled WGS sequence"/>
</dbReference>
<dbReference type="AlphaFoldDB" id="A0A7X9LHA2"/>
<dbReference type="InterPro" id="IPR029044">
    <property type="entry name" value="Nucleotide-diphossugar_trans"/>
</dbReference>
<evidence type="ECO:0000259" key="2">
    <source>
        <dbReference type="Pfam" id="PF00535"/>
    </source>
</evidence>
<dbReference type="EMBL" id="JABASA010000023">
    <property type="protein sequence ID" value="NMD49805.1"/>
    <property type="molecule type" value="Genomic_DNA"/>
</dbReference>
<evidence type="ECO:0000313" key="3">
    <source>
        <dbReference type="EMBL" id="NMD49805.1"/>
    </source>
</evidence>
<evidence type="ECO:0000313" key="4">
    <source>
        <dbReference type="Proteomes" id="UP000532121"/>
    </source>
</evidence>
<feature type="domain" description="Glycosyltransferase 2-like" evidence="2">
    <location>
        <begin position="4"/>
        <end position="161"/>
    </location>
</feature>
<protein>
    <submittedName>
        <fullName evidence="3">Glycosyltransferase</fullName>
    </submittedName>
</protein>
<comment type="caution">
    <text evidence="3">The sequence shown here is derived from an EMBL/GenBank/DDBJ whole genome shotgun (WGS) entry which is preliminary data.</text>
</comment>
<dbReference type="Pfam" id="PF00535">
    <property type="entry name" value="Glycos_transf_2"/>
    <property type="match status" value="1"/>
</dbReference>
<sequence>MKISVVMTTYNSEEHIEEQLQSLLFQTRKIDEVLIFDDQSKDATSEIVKDFIDHNNLSGWIYTINEKNLGWETNFMQGLAKASGDLIFPCDHDDIWALDKVEFMENMMKSHPEAELLVANYEALYENGNREILPVKTDQTYRKINLDKQILRVGYPGCTYCCRKELIDEAANYWRDRFPHDATLWRIGLLRGTVYAANKPVLTRRIYSQSASATLSSGIKSFAKRREWLNYANSVLTMLEEYANNEDCEDKSRAQQIISDNQIWIKERKKFFDSRNPLTGLKLLRYTNLYPNKFKSYLVDWYAVYFKH</sequence>
<evidence type="ECO:0000256" key="1">
    <source>
        <dbReference type="ARBA" id="ARBA00006739"/>
    </source>
</evidence>